<gene>
    <name evidence="7" type="ORF">DAPK24_033430</name>
</gene>
<dbReference type="NCBIfam" id="TIGR01147">
    <property type="entry name" value="V_ATP_synt_G"/>
    <property type="match status" value="1"/>
</dbReference>
<comment type="function">
    <text evidence="5">Subunit of the V1 complex of vacuolar(H+)-ATPase (V-ATPase), a multisubunit enzyme composed of a peripheral complex (V1) that hydrolyzes ATP and a membrane integral complex (V0) that translocates protons. V-ATPase is responsible for acidifying and maintaining the pH of intracellular compartments and in some cell types, is targeted to the plasma membrane, where it is responsible for acidifying the extracellular environment.</text>
</comment>
<comment type="similarity">
    <text evidence="1 5">Belongs to the V-ATPase G subunit family.</text>
</comment>
<evidence type="ECO:0000256" key="1">
    <source>
        <dbReference type="ARBA" id="ARBA00010066"/>
    </source>
</evidence>
<organism evidence="7 8">
    <name type="scientific">Pichia kluyveri</name>
    <name type="common">Yeast</name>
    <dbReference type="NCBI Taxonomy" id="36015"/>
    <lineage>
        <taxon>Eukaryota</taxon>
        <taxon>Fungi</taxon>
        <taxon>Dikarya</taxon>
        <taxon>Ascomycota</taxon>
        <taxon>Saccharomycotina</taxon>
        <taxon>Pichiomycetes</taxon>
        <taxon>Pichiales</taxon>
        <taxon>Pichiaceae</taxon>
        <taxon>Pichia</taxon>
    </lineage>
</organism>
<dbReference type="PANTHER" id="PTHR12713:SF11">
    <property type="entry name" value="V-TYPE PROTON ATPASE SUBUNIT G"/>
    <property type="match status" value="1"/>
</dbReference>
<name>A0AAV5R7G1_PICKL</name>
<evidence type="ECO:0000256" key="4">
    <source>
        <dbReference type="ARBA" id="ARBA00023065"/>
    </source>
</evidence>
<sequence length="113" mass="12413">MDGVKSLLKTEKDAQEIVAKARQYRASKLKAAKADAQAEIEAYKAKKAAELKKFEDEFAGSNEQLEITAETEVKTELSKIKKTAQDKKADVVKLLVNAISSPVPELHQNVVVS</sequence>
<feature type="coiled-coil region" evidence="6">
    <location>
        <begin position="26"/>
        <end position="53"/>
    </location>
</feature>
<evidence type="ECO:0000256" key="3">
    <source>
        <dbReference type="ARBA" id="ARBA00022781"/>
    </source>
</evidence>
<protein>
    <recommendedName>
        <fullName evidence="5">V-type proton ATPase subunit G</fullName>
    </recommendedName>
</protein>
<comment type="subunit">
    <text evidence="5">V-ATPase is a heteromultimeric enzyme made up of two complexes: the ATP-hydrolytic V1 complex and the proton translocation V0 complex.</text>
</comment>
<dbReference type="Proteomes" id="UP001378960">
    <property type="component" value="Unassembled WGS sequence"/>
</dbReference>
<proteinExistence type="inferred from homology"/>
<dbReference type="Pfam" id="PF03179">
    <property type="entry name" value="V-ATPase_G"/>
    <property type="match status" value="1"/>
</dbReference>
<evidence type="ECO:0000256" key="2">
    <source>
        <dbReference type="ARBA" id="ARBA00022448"/>
    </source>
</evidence>
<dbReference type="InterPro" id="IPR005124">
    <property type="entry name" value="V-ATPase_G"/>
</dbReference>
<dbReference type="GO" id="GO:0016887">
    <property type="term" value="F:ATP hydrolysis activity"/>
    <property type="evidence" value="ECO:0007669"/>
    <property type="project" value="TreeGrafter"/>
</dbReference>
<keyword evidence="4 5" id="KW-0406">Ion transport</keyword>
<accession>A0AAV5R7G1</accession>
<keyword evidence="2 5" id="KW-0813">Transport</keyword>
<dbReference type="GO" id="GO:0000221">
    <property type="term" value="C:vacuolar proton-transporting V-type ATPase, V1 domain"/>
    <property type="evidence" value="ECO:0007669"/>
    <property type="project" value="TreeGrafter"/>
</dbReference>
<dbReference type="Gene3D" id="1.20.5.2950">
    <property type="match status" value="1"/>
</dbReference>
<keyword evidence="8" id="KW-1185">Reference proteome</keyword>
<dbReference type="AlphaFoldDB" id="A0AAV5R7G1"/>
<dbReference type="EMBL" id="BTGB01000004">
    <property type="protein sequence ID" value="GMM46768.1"/>
    <property type="molecule type" value="Genomic_DNA"/>
</dbReference>
<keyword evidence="3 5" id="KW-0375">Hydrogen ion transport</keyword>
<keyword evidence="6" id="KW-0175">Coiled coil</keyword>
<dbReference type="PANTHER" id="PTHR12713">
    <property type="entry name" value="VACUOLAR ATP SYNTHASE SUBUNIT G"/>
    <property type="match status" value="1"/>
</dbReference>
<dbReference type="GO" id="GO:0046961">
    <property type="term" value="F:proton-transporting ATPase activity, rotational mechanism"/>
    <property type="evidence" value="ECO:0007669"/>
    <property type="project" value="InterPro"/>
</dbReference>
<evidence type="ECO:0000313" key="7">
    <source>
        <dbReference type="EMBL" id="GMM46768.1"/>
    </source>
</evidence>
<evidence type="ECO:0000256" key="5">
    <source>
        <dbReference type="RuleBase" id="RU364019"/>
    </source>
</evidence>
<evidence type="ECO:0000256" key="6">
    <source>
        <dbReference type="SAM" id="Coils"/>
    </source>
</evidence>
<dbReference type="FunFam" id="1.20.5.2950:FF:000001">
    <property type="entry name" value="V-type proton ATPase subunit G"/>
    <property type="match status" value="1"/>
</dbReference>
<evidence type="ECO:0000313" key="8">
    <source>
        <dbReference type="Proteomes" id="UP001378960"/>
    </source>
</evidence>
<comment type="caution">
    <text evidence="7">The sequence shown here is derived from an EMBL/GenBank/DDBJ whole genome shotgun (WGS) entry which is preliminary data.</text>
</comment>
<reference evidence="7 8" key="1">
    <citation type="journal article" date="2023" name="Elife">
        <title>Identification of key yeast species and microbe-microbe interactions impacting larval growth of Drosophila in the wild.</title>
        <authorList>
            <person name="Mure A."/>
            <person name="Sugiura Y."/>
            <person name="Maeda R."/>
            <person name="Honda K."/>
            <person name="Sakurai N."/>
            <person name="Takahashi Y."/>
            <person name="Watada M."/>
            <person name="Katoh T."/>
            <person name="Gotoh A."/>
            <person name="Gotoh Y."/>
            <person name="Taniguchi I."/>
            <person name="Nakamura K."/>
            <person name="Hayashi T."/>
            <person name="Katayama T."/>
            <person name="Uemura T."/>
            <person name="Hattori Y."/>
        </authorList>
    </citation>
    <scope>NUCLEOTIDE SEQUENCE [LARGE SCALE GENOMIC DNA]</scope>
    <source>
        <strain evidence="7 8">PK-24</strain>
    </source>
</reference>